<comment type="caution">
    <text evidence="1">The sequence shown here is derived from an EMBL/GenBank/DDBJ whole genome shotgun (WGS) entry which is preliminary data.</text>
</comment>
<reference evidence="1 2" key="1">
    <citation type="submission" date="2024-05" db="EMBL/GenBank/DDBJ databases">
        <title>Culex pipiens pipiens assembly and annotation.</title>
        <authorList>
            <person name="Alout H."/>
            <person name="Durand T."/>
        </authorList>
    </citation>
    <scope>NUCLEOTIDE SEQUENCE [LARGE SCALE GENOMIC DNA]</scope>
    <source>
        <strain evidence="1">HA-2024</strain>
        <tissue evidence="1">Whole body</tissue>
    </source>
</reference>
<dbReference type="EMBL" id="JBEHCU010001613">
    <property type="protein sequence ID" value="KAL1403422.1"/>
    <property type="molecule type" value="Genomic_DNA"/>
</dbReference>
<gene>
    <name evidence="1" type="ORF">pipiens_019367</name>
</gene>
<dbReference type="Proteomes" id="UP001562425">
    <property type="component" value="Unassembled WGS sequence"/>
</dbReference>
<name>A0ABD1DUK0_CULPP</name>
<evidence type="ECO:0000313" key="2">
    <source>
        <dbReference type="Proteomes" id="UP001562425"/>
    </source>
</evidence>
<accession>A0ABD1DUK0</accession>
<protein>
    <recommendedName>
        <fullName evidence="3">TFIIS N-terminal domain-containing protein</fullName>
    </recommendedName>
</protein>
<evidence type="ECO:0000313" key="1">
    <source>
        <dbReference type="EMBL" id="KAL1403422.1"/>
    </source>
</evidence>
<organism evidence="1 2">
    <name type="scientific">Culex pipiens pipiens</name>
    <name type="common">Northern house mosquito</name>
    <dbReference type="NCBI Taxonomy" id="38569"/>
    <lineage>
        <taxon>Eukaryota</taxon>
        <taxon>Metazoa</taxon>
        <taxon>Ecdysozoa</taxon>
        <taxon>Arthropoda</taxon>
        <taxon>Hexapoda</taxon>
        <taxon>Insecta</taxon>
        <taxon>Pterygota</taxon>
        <taxon>Neoptera</taxon>
        <taxon>Endopterygota</taxon>
        <taxon>Diptera</taxon>
        <taxon>Nematocera</taxon>
        <taxon>Culicoidea</taxon>
        <taxon>Culicidae</taxon>
        <taxon>Culicinae</taxon>
        <taxon>Culicini</taxon>
        <taxon>Culex</taxon>
        <taxon>Culex</taxon>
    </lineage>
</organism>
<proteinExistence type="predicted"/>
<dbReference type="AlphaFoldDB" id="A0ABD1DUK0"/>
<keyword evidence="2" id="KW-1185">Reference proteome</keyword>
<sequence>MEAESFSLRSWNQPFLVGNLEGNLPLHRTPTNRELLSALLHRNRYDKLSIKNAALEISRLAESALNVPRTKINAHLQDLYDTWRGLYKQKSRTTSKSEEDRTHFRTELSMPCDLSRNPIGQEEAAVGTTEETNVQQQVRSRLLVIERGPVQVNVQQQVRSRQLVIERGPGVIRKSDVTI</sequence>
<evidence type="ECO:0008006" key="3">
    <source>
        <dbReference type="Google" id="ProtNLM"/>
    </source>
</evidence>